<dbReference type="EMBL" id="JACGCI010000121">
    <property type="protein sequence ID" value="KAF6744435.1"/>
    <property type="molecule type" value="Genomic_DNA"/>
</dbReference>
<feature type="chain" id="PRO_5034552507" description="Secreted protein" evidence="1">
    <location>
        <begin position="19"/>
        <end position="143"/>
    </location>
</feature>
<evidence type="ECO:0000313" key="3">
    <source>
        <dbReference type="Proteomes" id="UP000521943"/>
    </source>
</evidence>
<organism evidence="2 3">
    <name type="scientific">Ephemerocybe angulata</name>
    <dbReference type="NCBI Taxonomy" id="980116"/>
    <lineage>
        <taxon>Eukaryota</taxon>
        <taxon>Fungi</taxon>
        <taxon>Dikarya</taxon>
        <taxon>Basidiomycota</taxon>
        <taxon>Agaricomycotina</taxon>
        <taxon>Agaricomycetes</taxon>
        <taxon>Agaricomycetidae</taxon>
        <taxon>Agaricales</taxon>
        <taxon>Agaricineae</taxon>
        <taxon>Psathyrellaceae</taxon>
        <taxon>Ephemerocybe</taxon>
    </lineage>
</organism>
<reference evidence="2 3" key="1">
    <citation type="submission" date="2020-07" db="EMBL/GenBank/DDBJ databases">
        <title>Comparative genomics of pyrophilous fungi reveals a link between fire events and developmental genes.</title>
        <authorList>
            <consortium name="DOE Joint Genome Institute"/>
            <person name="Steindorff A.S."/>
            <person name="Carver A."/>
            <person name="Calhoun S."/>
            <person name="Stillman K."/>
            <person name="Liu H."/>
            <person name="Lipzen A."/>
            <person name="Pangilinan J."/>
            <person name="Labutti K."/>
            <person name="Bruns T.D."/>
            <person name="Grigoriev I.V."/>
        </authorList>
    </citation>
    <scope>NUCLEOTIDE SEQUENCE [LARGE SCALE GENOMIC DNA]</scope>
    <source>
        <strain evidence="2 3">CBS 144469</strain>
    </source>
</reference>
<protein>
    <recommendedName>
        <fullName evidence="4">Secreted protein</fullName>
    </recommendedName>
</protein>
<dbReference type="AlphaFoldDB" id="A0A8H6HCA8"/>
<comment type="caution">
    <text evidence="2">The sequence shown here is derived from an EMBL/GenBank/DDBJ whole genome shotgun (WGS) entry which is preliminary data.</text>
</comment>
<evidence type="ECO:0000256" key="1">
    <source>
        <dbReference type="SAM" id="SignalP"/>
    </source>
</evidence>
<evidence type="ECO:0008006" key="4">
    <source>
        <dbReference type="Google" id="ProtNLM"/>
    </source>
</evidence>
<feature type="signal peptide" evidence="1">
    <location>
        <begin position="1"/>
        <end position="18"/>
    </location>
</feature>
<dbReference type="Proteomes" id="UP000521943">
    <property type="component" value="Unassembled WGS sequence"/>
</dbReference>
<evidence type="ECO:0000313" key="2">
    <source>
        <dbReference type="EMBL" id="KAF6744435.1"/>
    </source>
</evidence>
<keyword evidence="3" id="KW-1185">Reference proteome</keyword>
<accession>A0A8H6HCA8</accession>
<proteinExistence type="predicted"/>
<name>A0A8H6HCA8_9AGAR</name>
<keyword evidence="1" id="KW-0732">Signal</keyword>
<sequence>MALCATLLVVFTRRLCRCLRRFGAVVVAHSELAGPDPERTAPTHLPHRCRRRRRRHRKLAHTLPCSAPFPYISRRTLRFPPSAISPTLPLAIAPVARCLPVTVDDVHAFAVVVEIFGAGSTLSLPGASVGAQAVVVVGRGETN</sequence>
<gene>
    <name evidence="2" type="ORF">DFP72DRAFT_80827</name>
</gene>